<evidence type="ECO:0000313" key="3">
    <source>
        <dbReference type="Proteomes" id="UP000825134"/>
    </source>
</evidence>
<protein>
    <submittedName>
        <fullName evidence="2">Type I restriction enzyme HsdR N-terminal domain-containing protein</fullName>
    </submittedName>
</protein>
<dbReference type="EMBL" id="CP063185">
    <property type="protein sequence ID" value="QYC74456.1"/>
    <property type="molecule type" value="Genomic_DNA"/>
</dbReference>
<organism evidence="2 3">
    <name type="scientific">Chlamydia suis</name>
    <dbReference type="NCBI Taxonomy" id="83559"/>
    <lineage>
        <taxon>Bacteria</taxon>
        <taxon>Pseudomonadati</taxon>
        <taxon>Chlamydiota</taxon>
        <taxon>Chlamydiia</taxon>
        <taxon>Chlamydiales</taxon>
        <taxon>Chlamydiaceae</taxon>
        <taxon>Chlamydia/Chlamydophila group</taxon>
        <taxon>Chlamydia</taxon>
    </lineage>
</organism>
<dbReference type="Proteomes" id="UP000825134">
    <property type="component" value="Chromosome"/>
</dbReference>
<dbReference type="InterPro" id="IPR029464">
    <property type="entry name" value="HSDR_N"/>
</dbReference>
<name>A0AAQ0J646_9CHLA</name>
<proteinExistence type="predicted"/>
<gene>
    <name evidence="2" type="ORF">INQ84_00330</name>
</gene>
<dbReference type="Pfam" id="PF13588">
    <property type="entry name" value="HSDR_N_2"/>
    <property type="match status" value="1"/>
</dbReference>
<accession>A0AAQ0J646</accession>
<feature type="domain" description="Type I restriction enzyme R protein N-terminal" evidence="1">
    <location>
        <begin position="24"/>
        <end position="155"/>
    </location>
</feature>
<sequence>MNTSSPEPRYLFDPIRCKPVPSFPEENIRQALLSFLIQELSYPPQQIIVEKGIRSFIPTSRPPLSKKIRGRADVLIVSPSSYTPSGQTSFSFAHPKPLLLIECKAQTITSRSFNQLISYNYFIGAPCLSLISKSSQLTGFLSPATKTFAFCQGIPSYSQLINFYIDTFSCSSSSPESFSPNLPQKNNMS</sequence>
<dbReference type="RefSeq" id="WP_080125191.1">
    <property type="nucleotide sequence ID" value="NZ_CP063064.1"/>
</dbReference>
<dbReference type="AlphaFoldDB" id="A0AAQ0J646"/>
<reference evidence="2" key="1">
    <citation type="journal article" date="2021" name="Front. Microbiol.">
        <title>Generation of Tetracycline and Rifamycin Resistant Chlamydia Suis Recombinants.</title>
        <authorList>
            <person name="Marti H."/>
            <person name="Bommana S."/>
            <person name="Read T.D."/>
            <person name="Pesch T."/>
            <person name="Prahauser B."/>
            <person name="Dean D."/>
            <person name="Borel N."/>
        </authorList>
    </citation>
    <scope>NUCLEOTIDE SEQUENCE</scope>
    <source>
        <strain evidence="2">208.1</strain>
    </source>
</reference>
<evidence type="ECO:0000313" key="2">
    <source>
        <dbReference type="EMBL" id="QYC74456.1"/>
    </source>
</evidence>
<evidence type="ECO:0000259" key="1">
    <source>
        <dbReference type="Pfam" id="PF13588"/>
    </source>
</evidence>